<evidence type="ECO:0000313" key="1">
    <source>
        <dbReference type="EMBL" id="WEB39074.1"/>
    </source>
</evidence>
<protein>
    <submittedName>
        <fullName evidence="1">Transposase</fullName>
    </submittedName>
</protein>
<evidence type="ECO:0000313" key="2">
    <source>
        <dbReference type="Proteomes" id="UP001218629"/>
    </source>
</evidence>
<keyword evidence="2" id="KW-1185">Reference proteome</keyword>
<organism evidence="1 2">
    <name type="scientific">Streptomyces yunnanensis</name>
    <dbReference type="NCBI Taxonomy" id="156453"/>
    <lineage>
        <taxon>Bacteria</taxon>
        <taxon>Bacillati</taxon>
        <taxon>Actinomycetota</taxon>
        <taxon>Actinomycetes</taxon>
        <taxon>Kitasatosporales</taxon>
        <taxon>Streptomycetaceae</taxon>
        <taxon>Streptomyces</taxon>
    </lineage>
</organism>
<name>A0ABY8A4D3_9ACTN</name>
<dbReference type="RefSeq" id="WP_052286568.1">
    <property type="nucleotide sequence ID" value="NZ_CP095749.1"/>
</dbReference>
<proteinExistence type="predicted"/>
<dbReference type="EMBL" id="CP095749">
    <property type="protein sequence ID" value="WEB39074.1"/>
    <property type="molecule type" value="Genomic_DNA"/>
</dbReference>
<gene>
    <name evidence="1" type="ORF">MOV08_07040</name>
</gene>
<reference evidence="1 2" key="1">
    <citation type="submission" date="2022-03" db="EMBL/GenBank/DDBJ databases">
        <title>Streptomyces yunnanensis P86,complete genome.</title>
        <authorList>
            <person name="Chen S."/>
            <person name="Zhang Q."/>
        </authorList>
    </citation>
    <scope>NUCLEOTIDE SEQUENCE [LARGE SCALE GENOMIC DNA]</scope>
    <source>
        <strain evidence="1 2">P86</strain>
    </source>
</reference>
<sequence>MTPWPAQRRSRHRGTDLRELRQYFSQQVIFRNALDIAEIVRQLLEEGWGIDPEDLARISP</sequence>
<accession>A0ABY8A4D3</accession>
<dbReference type="Proteomes" id="UP001218629">
    <property type="component" value="Chromosome"/>
</dbReference>